<gene>
    <name evidence="1" type="ORF">FSP39_024531</name>
</gene>
<dbReference type="EMBL" id="VSWD01000002">
    <property type="protein sequence ID" value="KAK3107890.1"/>
    <property type="molecule type" value="Genomic_DNA"/>
</dbReference>
<evidence type="ECO:0000313" key="1">
    <source>
        <dbReference type="EMBL" id="KAK3107890.1"/>
    </source>
</evidence>
<dbReference type="AlphaFoldDB" id="A0AA88YWP1"/>
<organism evidence="1 2">
    <name type="scientific">Pinctada imbricata</name>
    <name type="common">Atlantic pearl-oyster</name>
    <name type="synonym">Pinctada martensii</name>
    <dbReference type="NCBI Taxonomy" id="66713"/>
    <lineage>
        <taxon>Eukaryota</taxon>
        <taxon>Metazoa</taxon>
        <taxon>Spiralia</taxon>
        <taxon>Lophotrochozoa</taxon>
        <taxon>Mollusca</taxon>
        <taxon>Bivalvia</taxon>
        <taxon>Autobranchia</taxon>
        <taxon>Pteriomorphia</taxon>
        <taxon>Pterioida</taxon>
        <taxon>Pterioidea</taxon>
        <taxon>Pteriidae</taxon>
        <taxon>Pinctada</taxon>
    </lineage>
</organism>
<sequence>MKPLLNDCLLESENLHETGTKSWISGIHNILSLFDASYTGILPKKLNISNIKQKIKKEFEKFWTMKITNKKFTNHGGNKLRTYSKFKSHFTTENYVNQIKFSKRVGFTKFRISAHSLAIETGRHTRPVTPVENRLCRNCASGEIEDEVHVLIRCTQYTDKRQEVFETVGDICKNFNILSDENKLLYLLNSEDDTLMICVDFINHIIDTRRSS</sequence>
<accession>A0AA88YWP1</accession>
<evidence type="ECO:0000313" key="2">
    <source>
        <dbReference type="Proteomes" id="UP001186944"/>
    </source>
</evidence>
<comment type="caution">
    <text evidence="1">The sequence shown here is derived from an EMBL/GenBank/DDBJ whole genome shotgun (WGS) entry which is preliminary data.</text>
</comment>
<reference evidence="1" key="1">
    <citation type="submission" date="2019-08" db="EMBL/GenBank/DDBJ databases">
        <title>The improved chromosome-level genome for the pearl oyster Pinctada fucata martensii using PacBio sequencing and Hi-C.</title>
        <authorList>
            <person name="Zheng Z."/>
        </authorList>
    </citation>
    <scope>NUCLEOTIDE SEQUENCE</scope>
    <source>
        <strain evidence="1">ZZ-2019</strain>
        <tissue evidence="1">Adductor muscle</tissue>
    </source>
</reference>
<proteinExistence type="predicted"/>
<protein>
    <submittedName>
        <fullName evidence="1">Uncharacterized protein</fullName>
    </submittedName>
</protein>
<name>A0AA88YWP1_PINIB</name>
<keyword evidence="2" id="KW-1185">Reference proteome</keyword>
<dbReference type="Proteomes" id="UP001186944">
    <property type="component" value="Unassembled WGS sequence"/>
</dbReference>